<dbReference type="PANTHER" id="PTHR46297:SF1">
    <property type="entry name" value="ZINC FINGER CCCH-TYPE WITH G PATCH DOMAIN-CONTAINING PROTEIN"/>
    <property type="match status" value="1"/>
</dbReference>
<dbReference type="GO" id="GO:0005634">
    <property type="term" value="C:nucleus"/>
    <property type="evidence" value="ECO:0007669"/>
    <property type="project" value="UniProtKB-SubCell"/>
</dbReference>
<dbReference type="Ensembl" id="ENSEAST00005052095.1">
    <property type="protein sequence ID" value="ENSEASP00005035044.1"/>
    <property type="gene ID" value="ENSEASG00005030827.1"/>
</dbReference>
<evidence type="ECO:0000313" key="4">
    <source>
        <dbReference type="Ensembl" id="ENSEASP00005035044.1"/>
    </source>
</evidence>
<dbReference type="AlphaFoldDB" id="A0A9L0I4U3"/>
<dbReference type="GO" id="GO:0000978">
    <property type="term" value="F:RNA polymerase II cis-regulatory region sequence-specific DNA binding"/>
    <property type="evidence" value="ECO:0007669"/>
    <property type="project" value="TreeGrafter"/>
</dbReference>
<dbReference type="PANTHER" id="PTHR46297">
    <property type="entry name" value="ZINC FINGER CCCH-TYPE WITH G PATCH DOMAIN-CONTAINING PROTEIN"/>
    <property type="match status" value="1"/>
</dbReference>
<dbReference type="GO" id="GO:0001227">
    <property type="term" value="F:DNA-binding transcription repressor activity, RNA polymerase II-specific"/>
    <property type="evidence" value="ECO:0007669"/>
    <property type="project" value="TreeGrafter"/>
</dbReference>
<evidence type="ECO:0000256" key="1">
    <source>
        <dbReference type="ARBA" id="ARBA00004123"/>
    </source>
</evidence>
<organism evidence="4 5">
    <name type="scientific">Equus asinus</name>
    <name type="common">Donkey</name>
    <name type="synonym">Equus africanus asinus</name>
    <dbReference type="NCBI Taxonomy" id="9793"/>
    <lineage>
        <taxon>Eukaryota</taxon>
        <taxon>Metazoa</taxon>
        <taxon>Chordata</taxon>
        <taxon>Craniata</taxon>
        <taxon>Vertebrata</taxon>
        <taxon>Euteleostomi</taxon>
        <taxon>Mammalia</taxon>
        <taxon>Eutheria</taxon>
        <taxon>Laurasiatheria</taxon>
        <taxon>Perissodactyla</taxon>
        <taxon>Equidae</taxon>
        <taxon>Equus</taxon>
    </lineage>
</organism>
<keyword evidence="5" id="KW-1185">Reference proteome</keyword>
<feature type="region of interest" description="Disordered" evidence="3">
    <location>
        <begin position="68"/>
        <end position="123"/>
    </location>
</feature>
<name>A0A9L0I4U3_EQUAS</name>
<keyword evidence="2" id="KW-0539">Nucleus</keyword>
<dbReference type="Proteomes" id="UP000694387">
    <property type="component" value="Chromosome 15"/>
</dbReference>
<reference evidence="4" key="2">
    <citation type="submission" date="2025-05" db="UniProtKB">
        <authorList>
            <consortium name="Ensembl"/>
        </authorList>
    </citation>
    <scope>IDENTIFICATION</scope>
</reference>
<protein>
    <submittedName>
        <fullName evidence="4">Uncharacterized protein</fullName>
    </submittedName>
</protein>
<dbReference type="Ensembl" id="ENSEAST00005054457.1">
    <property type="protein sequence ID" value="ENSEASP00005043549.1"/>
    <property type="gene ID" value="ENSEASG00005030827.1"/>
</dbReference>
<dbReference type="GeneTree" id="ENSGT00390000000732"/>
<proteinExistence type="predicted"/>
<reference evidence="4 5" key="1">
    <citation type="journal article" date="2020" name="Nat. Commun.">
        <title>Donkey genomes provide new insights into domestication and selection for coat color.</title>
        <authorList>
            <person name="Wang"/>
            <person name="C."/>
            <person name="Li"/>
            <person name="H."/>
            <person name="Guo"/>
            <person name="Y."/>
            <person name="Huang"/>
            <person name="J."/>
            <person name="Sun"/>
            <person name="Y."/>
            <person name="Min"/>
            <person name="J."/>
            <person name="Wang"/>
            <person name="J."/>
            <person name="Fang"/>
            <person name="X."/>
            <person name="Zhao"/>
            <person name="Z."/>
            <person name="Wang"/>
            <person name="S."/>
            <person name="Zhang"/>
            <person name="Y."/>
            <person name="Liu"/>
            <person name="Q."/>
            <person name="Jiang"/>
            <person name="Q."/>
            <person name="Wang"/>
            <person name="X."/>
            <person name="Guo"/>
            <person name="Y."/>
            <person name="Yang"/>
            <person name="C."/>
            <person name="Wang"/>
            <person name="Y."/>
            <person name="Tian"/>
            <person name="F."/>
            <person name="Zhuang"/>
            <person name="G."/>
            <person name="Fan"/>
            <person name="Y."/>
            <person name="Gao"/>
            <person name="Q."/>
            <person name="Li"/>
            <person name="Y."/>
            <person name="Ju"/>
            <person name="Z."/>
            <person name="Li"/>
            <person name="J."/>
            <person name="Li"/>
            <person name="R."/>
            <person name="Hou"/>
            <person name="M."/>
            <person name="Yang"/>
            <person name="G."/>
            <person name="Liu"/>
            <person name="G."/>
            <person name="Liu"/>
            <person name="W."/>
            <person name="Guo"/>
            <person name="J."/>
            <person name="Pan"/>
            <person name="S."/>
            <person name="Fan"/>
            <person name="G."/>
            <person name="Zhang"/>
            <person name="W."/>
            <person name="Zhang"/>
            <person name="R."/>
            <person name="Yu"/>
            <person name="J."/>
            <person name="Zhang"/>
            <person name="X."/>
            <person name="Yin"/>
            <person name="Q."/>
            <person name="Ji"/>
            <person name="C."/>
            <person name="Jin"/>
            <person name="Y."/>
            <person name="Yue"/>
            <person name="G."/>
            <person name="Liu"/>
            <person name="M."/>
            <person name="Xu"/>
            <person name="J."/>
            <person name="Liu"/>
            <person name="S."/>
            <person name="Jordana"/>
            <person name="J."/>
            <person name="Noce"/>
            <person name="A."/>
            <person name="Amills"/>
            <person name="M."/>
            <person name="Wu"/>
            <person name="D.D."/>
            <person name="Li"/>
            <person name="S."/>
            <person name="Zhou"/>
            <person name="X. and Zhong"/>
            <person name="J."/>
        </authorList>
    </citation>
    <scope>NUCLEOTIDE SEQUENCE [LARGE SCALE GENOMIC DNA]</scope>
</reference>
<comment type="subcellular location">
    <subcellularLocation>
        <location evidence="1">Nucleus</location>
    </subcellularLocation>
</comment>
<evidence type="ECO:0000313" key="5">
    <source>
        <dbReference type="Proteomes" id="UP000694387"/>
    </source>
</evidence>
<evidence type="ECO:0000256" key="3">
    <source>
        <dbReference type="SAM" id="MobiDB-lite"/>
    </source>
</evidence>
<accession>A0A9L0I4U3</accession>
<feature type="compositionally biased region" description="Basic and acidic residues" evidence="3">
    <location>
        <begin position="68"/>
        <end position="80"/>
    </location>
</feature>
<evidence type="ECO:0000256" key="2">
    <source>
        <dbReference type="ARBA" id="ARBA00023242"/>
    </source>
</evidence>
<sequence>MDEDSLQAALQAHGAQLRQVERALRAGLDASELADLRRLQRDLRELIALTEASLASVRQSKLLAALDGERAAQDEAKRPAFPEAAAEAAEGPEAEPEREAGPEAGRAGARGGLEAGAALSGRR</sequence>